<protein>
    <recommendedName>
        <fullName evidence="6">Probable sugar-binding periplasmic protein</fullName>
    </recommendedName>
</protein>
<keyword evidence="4 7" id="KW-0732">Signal</keyword>
<dbReference type="RefSeq" id="WP_101267123.1">
    <property type="nucleotide sequence ID" value="NZ_NWTK01000007.1"/>
</dbReference>
<feature type="chain" id="PRO_5014716676" description="Probable sugar-binding periplasmic protein" evidence="7">
    <location>
        <begin position="24"/>
        <end position="417"/>
    </location>
</feature>
<evidence type="ECO:0000313" key="8">
    <source>
        <dbReference type="EMBL" id="PKR53905.1"/>
    </source>
</evidence>
<evidence type="ECO:0000256" key="1">
    <source>
        <dbReference type="ARBA" id="ARBA00004418"/>
    </source>
</evidence>
<dbReference type="InterPro" id="IPR006059">
    <property type="entry name" value="SBP"/>
</dbReference>
<reference evidence="8 9" key="1">
    <citation type="submission" date="2017-09" db="EMBL/GenBank/DDBJ databases">
        <title>Biodiversity and function of Thalassospira species in the particle-attached aromatic-hydrocarbon-degrading consortia from the surface seawater of the South China Sea.</title>
        <authorList>
            <person name="Dong C."/>
            <person name="Liu R."/>
            <person name="Shao Z."/>
        </authorList>
    </citation>
    <scope>NUCLEOTIDE SEQUENCE [LARGE SCALE GENOMIC DNA]</scope>
    <source>
        <strain evidence="8 9">CSC1P2</strain>
    </source>
</reference>
<evidence type="ECO:0000256" key="2">
    <source>
        <dbReference type="ARBA" id="ARBA00008520"/>
    </source>
</evidence>
<dbReference type="InterPro" id="IPR050490">
    <property type="entry name" value="Bact_solute-bd_prot1"/>
</dbReference>
<evidence type="ECO:0000313" key="9">
    <source>
        <dbReference type="Proteomes" id="UP000233597"/>
    </source>
</evidence>
<dbReference type="GO" id="GO:0042597">
    <property type="term" value="C:periplasmic space"/>
    <property type="evidence" value="ECO:0007669"/>
    <property type="project" value="UniProtKB-SubCell"/>
</dbReference>
<dbReference type="AlphaFoldDB" id="A0A2N3KTM0"/>
<comment type="caution">
    <text evidence="8">The sequence shown here is derived from an EMBL/GenBank/DDBJ whole genome shotgun (WGS) entry which is preliminary data.</text>
</comment>
<feature type="signal peptide" evidence="7">
    <location>
        <begin position="1"/>
        <end position="23"/>
    </location>
</feature>
<dbReference type="EMBL" id="NWTK01000007">
    <property type="protein sequence ID" value="PKR53905.1"/>
    <property type="molecule type" value="Genomic_DNA"/>
</dbReference>
<dbReference type="PANTHER" id="PTHR43649:SF28">
    <property type="entry name" value="BINDING PROTEIN COMPONENT OF ABC SUGAR TRANSPORTER-RELATED"/>
    <property type="match status" value="1"/>
</dbReference>
<dbReference type="Pfam" id="PF01547">
    <property type="entry name" value="SBP_bac_1"/>
    <property type="match status" value="1"/>
</dbReference>
<evidence type="ECO:0000256" key="5">
    <source>
        <dbReference type="ARBA" id="ARBA00049629"/>
    </source>
</evidence>
<accession>A0A2N3KTM0</accession>
<proteinExistence type="inferred from homology"/>
<name>A0A2N3KTM0_9PROT</name>
<dbReference type="OrthoDB" id="9798191at2"/>
<comment type="similarity">
    <text evidence="2">Belongs to the bacterial solute-binding protein 1 family.</text>
</comment>
<dbReference type="SUPFAM" id="SSF53850">
    <property type="entry name" value="Periplasmic binding protein-like II"/>
    <property type="match status" value="1"/>
</dbReference>
<gene>
    <name evidence="8" type="ORF">COO20_12935</name>
</gene>
<organism evidence="8 9">
    <name type="scientific">Thalassospira marina</name>
    <dbReference type="NCBI Taxonomy" id="2048283"/>
    <lineage>
        <taxon>Bacteria</taxon>
        <taxon>Pseudomonadati</taxon>
        <taxon>Pseudomonadota</taxon>
        <taxon>Alphaproteobacteria</taxon>
        <taxon>Rhodospirillales</taxon>
        <taxon>Thalassospiraceae</taxon>
        <taxon>Thalassospira</taxon>
    </lineage>
</organism>
<evidence type="ECO:0000256" key="4">
    <source>
        <dbReference type="ARBA" id="ARBA00022729"/>
    </source>
</evidence>
<evidence type="ECO:0000256" key="7">
    <source>
        <dbReference type="SAM" id="SignalP"/>
    </source>
</evidence>
<keyword evidence="3" id="KW-0813">Transport</keyword>
<evidence type="ECO:0000256" key="6">
    <source>
        <dbReference type="ARBA" id="ARBA00049753"/>
    </source>
</evidence>
<dbReference type="PANTHER" id="PTHR43649">
    <property type="entry name" value="ARABINOSE-BINDING PROTEIN-RELATED"/>
    <property type="match status" value="1"/>
</dbReference>
<comment type="subcellular location">
    <subcellularLocation>
        <location evidence="1">Periplasm</location>
    </subcellularLocation>
</comment>
<comment type="function">
    <text evidence="5">Part of a binding-protein-dependent transport system for a sugar.</text>
</comment>
<dbReference type="Proteomes" id="UP000233597">
    <property type="component" value="Unassembled WGS sequence"/>
</dbReference>
<sequence>MNKFKSAFVAGLLVAASSLPSHAETKIEVLHHWVSESEVAALNVIRNALAEKGFGWQDSAVGGMSGANAQQALRTRLAAGNPPAAMQFLGYEGLDWASEGVLRNMNDMATANGWQKAIAPQVLPFVESNDGFFAVPINMHRQNWVWANKKVFDKVGIEQPQSWEDLIADGKKLKDAGIIPLAIGDEPWQIQVVFDSLVADIGGPEFYKKAMVDLDDDALSSDTMKHIFDTLREVRGLVDDGFNGRDWAVATGMVINGQAAMQVMGDWAKGEFLAKGLKPDTDFLCFATPSKTPSFLFLIDSFGMFYINDENVTKGQDALAQVIMDPKVQRDFNKIKGSIPARSDVSVDDFDACAQKGFKERTEAINDGAMLGAATHGFASQPQFAAVFGDVAARFFVTEMSSDEAVEMLVDGIDNAR</sequence>
<dbReference type="Gene3D" id="3.40.190.10">
    <property type="entry name" value="Periplasmic binding protein-like II"/>
    <property type="match status" value="2"/>
</dbReference>
<evidence type="ECO:0000256" key="3">
    <source>
        <dbReference type="ARBA" id="ARBA00022448"/>
    </source>
</evidence>